<dbReference type="KEGG" id="xcu:J159_01763"/>
<evidence type="ECO:0000313" key="3">
    <source>
        <dbReference type="Proteomes" id="UP000052230"/>
    </source>
</evidence>
<dbReference type="Proteomes" id="UP000052230">
    <property type="component" value="Unassembled WGS sequence"/>
</dbReference>
<dbReference type="EMBL" id="CCXZ01000115">
    <property type="protein sequence ID" value="CEG15899.1"/>
    <property type="molecule type" value="Genomic_DNA"/>
</dbReference>
<keyword evidence="3" id="KW-1185">Reference proteome</keyword>
<dbReference type="PATRIC" id="fig|434928.28.peg.1793"/>
<dbReference type="RefSeq" id="WP_011051032.1">
    <property type="nucleotide sequence ID" value="NZ_CAVLHM010000037.1"/>
</dbReference>
<dbReference type="KEGG" id="xcw:J162_01763"/>
<sequence>MGMSEDAAAGGQGGNLELIQTLEQMLERDQTGKLLQPLSGMAVARPIYQVPAIALAEPLKTLVATIFRSAGVYDAVPESRHGENVHGSMRDVHQNNDNGRRYLPVLDYPVAPTGRAGRYHDYIVQRSKADVQNRQRQRSGISGVLTGYVEYTVVLEGCSNVRLIFDYLNTRFFISPNHYKPWARPEALVARRNLGADPARYRLAPHEAGMDEQSWRDDELYGPHLLIML</sequence>
<gene>
    <name evidence="2" type="ORF">GUH15_08610</name>
    <name evidence="1" type="ORF">XAC3562_230004</name>
</gene>
<reference evidence="1 3" key="1">
    <citation type="submission" date="2014-09" db="EMBL/GenBank/DDBJ databases">
        <authorList>
            <person name="Regsiter A."/>
        </authorList>
    </citation>
    <scope>NUCLEOTIDE SEQUENCE [LARGE SCALE GENOMIC DNA]</scope>
</reference>
<name>A0A0U5G7P3_XANCI</name>
<evidence type="ECO:0000313" key="1">
    <source>
        <dbReference type="EMBL" id="CEG15899.1"/>
    </source>
</evidence>
<organism evidence="1 3">
    <name type="scientific">Xanthomonas citri pv. citri</name>
    <dbReference type="NCBI Taxonomy" id="611301"/>
    <lineage>
        <taxon>Bacteria</taxon>
        <taxon>Pseudomonadati</taxon>
        <taxon>Pseudomonadota</taxon>
        <taxon>Gammaproteobacteria</taxon>
        <taxon>Lysobacterales</taxon>
        <taxon>Lysobacteraceae</taxon>
        <taxon>Xanthomonas</taxon>
    </lineage>
</organism>
<dbReference type="EMBL" id="JAABFR010000589">
    <property type="protein sequence ID" value="MBD4336111.1"/>
    <property type="molecule type" value="Genomic_DNA"/>
</dbReference>
<dbReference type="Proteomes" id="UP000653002">
    <property type="component" value="Unassembled WGS sequence"/>
</dbReference>
<dbReference type="AlphaFoldDB" id="A0A0U5G7P3"/>
<proteinExistence type="predicted"/>
<reference evidence="2" key="2">
    <citation type="submission" date="2020-01" db="EMBL/GenBank/DDBJ databases">
        <authorList>
            <person name="Richard D."/>
        </authorList>
    </citation>
    <scope>NUCLEOTIDE SEQUENCE</scope>
    <source>
        <strain evidence="2">JP541</strain>
    </source>
</reference>
<comment type="caution">
    <text evidence="1">The sequence shown here is derived from an EMBL/GenBank/DDBJ whole genome shotgun (WGS) entry which is preliminary data.</text>
</comment>
<dbReference type="KEGG" id="xcf:J172_01758"/>
<protein>
    <submittedName>
        <fullName evidence="1">Uncharacterized protein</fullName>
    </submittedName>
</protein>
<dbReference type="KEGG" id="xcm:J164_01763"/>
<dbReference type="KEGG" id="xcr:J163_01763"/>
<evidence type="ECO:0000313" key="2">
    <source>
        <dbReference type="EMBL" id="MBD4336111.1"/>
    </source>
</evidence>
<dbReference type="GeneID" id="66910773"/>
<accession>A0A0U5G7P3</accession>
<dbReference type="KEGG" id="xcn:J169_01764"/>